<sequence>MVTFNILVPPFPVAISRRLLYAAIKEQQQQQLNQRRRVNMRRNERRVESECYDQFTDAADAKDYEDKYFFVGFAYNWATRKVSKRGYLFVAPWDWDFSNPVYRTKPEPLTGKVHSSTIITATKVTNTVQQEKGTGGMVEMQIKSFSQRHGLMSTAGSGSSRARYASSS</sequence>
<dbReference type="AlphaFoldDB" id="A0A182HRM8"/>
<dbReference type="Proteomes" id="UP000075840">
    <property type="component" value="Unassembled WGS sequence"/>
</dbReference>
<reference evidence="1" key="1">
    <citation type="submission" date="2022-08" db="UniProtKB">
        <authorList>
            <consortium name="EnsemblMetazoa"/>
        </authorList>
    </citation>
    <scope>IDENTIFICATION</scope>
    <source>
        <strain evidence="1">Dongola</strain>
    </source>
</reference>
<evidence type="ECO:0000313" key="1">
    <source>
        <dbReference type="EnsemblMetazoa" id="AARA003923-PA"/>
    </source>
</evidence>
<dbReference type="EnsemblMetazoa" id="AARA003923-RA">
    <property type="protein sequence ID" value="AARA003923-PA"/>
    <property type="gene ID" value="AARA003923"/>
</dbReference>
<protein>
    <submittedName>
        <fullName evidence="1">Uncharacterized protein</fullName>
    </submittedName>
</protein>
<name>A0A182HRM8_ANOAR</name>
<dbReference type="VEuPathDB" id="VectorBase:AARA003923"/>
<accession>A0A182HRM8</accession>
<dbReference type="EMBL" id="APCN01001728">
    <property type="status" value="NOT_ANNOTATED_CDS"/>
    <property type="molecule type" value="Genomic_DNA"/>
</dbReference>
<keyword evidence="2" id="KW-1185">Reference proteome</keyword>
<evidence type="ECO:0000313" key="2">
    <source>
        <dbReference type="Proteomes" id="UP000075840"/>
    </source>
</evidence>
<proteinExistence type="predicted"/>
<organism evidence="1 2">
    <name type="scientific">Anopheles arabiensis</name>
    <name type="common">Mosquito</name>
    <dbReference type="NCBI Taxonomy" id="7173"/>
    <lineage>
        <taxon>Eukaryota</taxon>
        <taxon>Metazoa</taxon>
        <taxon>Ecdysozoa</taxon>
        <taxon>Arthropoda</taxon>
        <taxon>Hexapoda</taxon>
        <taxon>Insecta</taxon>
        <taxon>Pterygota</taxon>
        <taxon>Neoptera</taxon>
        <taxon>Endopterygota</taxon>
        <taxon>Diptera</taxon>
        <taxon>Nematocera</taxon>
        <taxon>Culicoidea</taxon>
        <taxon>Culicidae</taxon>
        <taxon>Anophelinae</taxon>
        <taxon>Anopheles</taxon>
    </lineage>
</organism>